<sequence>VEDDDNEVVTNADPKLFGTKPKSTELNDNSSSEISSKKSSKILLFRRLKEHEKYKYFSAYTLAKKLGEVESPEDFVSRGKNNSNDDLLTVPVACIYFNNGQFPNEKSMLNWIKAIDFGLEQRCITSYELSRAIASFVRLLKNYPRRPDKLLSAVGCDRLATWFRFALEENCDPSTHNKPIITVEINLDQPCSLEQATIDEVVNTAIKYFRFYAQLMEKPESLSIQDKRTISVSHSSIALLFCHWRVNDSRFWTDWFEFSMNRMFKINRMSYCLKAFRESTIICYIFVWLTSQGVKQECNNLKIFPAPGARNFFCSVTAL</sequence>
<name>A0A915IVW1_ROMCU</name>
<feature type="region of interest" description="Disordered" evidence="1">
    <location>
        <begin position="1"/>
        <end position="38"/>
    </location>
</feature>
<organism evidence="2 3">
    <name type="scientific">Romanomermis culicivorax</name>
    <name type="common">Nematode worm</name>
    <dbReference type="NCBI Taxonomy" id="13658"/>
    <lineage>
        <taxon>Eukaryota</taxon>
        <taxon>Metazoa</taxon>
        <taxon>Ecdysozoa</taxon>
        <taxon>Nematoda</taxon>
        <taxon>Enoplea</taxon>
        <taxon>Dorylaimia</taxon>
        <taxon>Mermithida</taxon>
        <taxon>Mermithoidea</taxon>
        <taxon>Mermithidae</taxon>
        <taxon>Romanomermis</taxon>
    </lineage>
</organism>
<proteinExistence type="predicted"/>
<accession>A0A915IVW1</accession>
<protein>
    <submittedName>
        <fullName evidence="3">Uncharacterized protein</fullName>
    </submittedName>
</protein>
<dbReference type="WBParaSite" id="nRc.2.0.1.t18218-RA">
    <property type="protein sequence ID" value="nRc.2.0.1.t18218-RA"/>
    <property type="gene ID" value="nRc.2.0.1.g18218"/>
</dbReference>
<evidence type="ECO:0000256" key="1">
    <source>
        <dbReference type="SAM" id="MobiDB-lite"/>
    </source>
</evidence>
<reference evidence="3" key="1">
    <citation type="submission" date="2022-11" db="UniProtKB">
        <authorList>
            <consortium name="WormBaseParasite"/>
        </authorList>
    </citation>
    <scope>IDENTIFICATION</scope>
</reference>
<evidence type="ECO:0000313" key="3">
    <source>
        <dbReference type="WBParaSite" id="nRc.2.0.1.t18218-RA"/>
    </source>
</evidence>
<keyword evidence="2" id="KW-1185">Reference proteome</keyword>
<dbReference type="AlphaFoldDB" id="A0A915IVW1"/>
<dbReference type="Proteomes" id="UP000887565">
    <property type="component" value="Unplaced"/>
</dbReference>
<evidence type="ECO:0000313" key="2">
    <source>
        <dbReference type="Proteomes" id="UP000887565"/>
    </source>
</evidence>